<dbReference type="InterPro" id="IPR057666">
    <property type="entry name" value="DrpA_SLOG"/>
</dbReference>
<dbReference type="PANTHER" id="PTHR43022:SF1">
    <property type="entry name" value="PROTEIN SMF"/>
    <property type="match status" value="1"/>
</dbReference>
<reference evidence="3 4" key="1">
    <citation type="submission" date="2018-10" db="EMBL/GenBank/DDBJ databases">
        <title>Genomic Encyclopedia of Archaeal and Bacterial Type Strains, Phase II (KMG-II): from individual species to whole genera.</title>
        <authorList>
            <person name="Goeker M."/>
        </authorList>
    </citation>
    <scope>NUCLEOTIDE SEQUENCE [LARGE SCALE GENOMIC DNA]</scope>
    <source>
        <strain evidence="3 4">DSM 43383</strain>
    </source>
</reference>
<accession>A0A495R0B0</accession>
<dbReference type="GO" id="GO:0009294">
    <property type="term" value="P:DNA-mediated transformation"/>
    <property type="evidence" value="ECO:0007669"/>
    <property type="project" value="InterPro"/>
</dbReference>
<comment type="caution">
    <text evidence="3">The sequence shown here is derived from an EMBL/GenBank/DDBJ whole genome shotgun (WGS) entry which is preliminary data.</text>
</comment>
<keyword evidence="4" id="KW-1185">Reference proteome</keyword>
<organism evidence="3 4">
    <name type="scientific">Actinomadura pelletieri DSM 43383</name>
    <dbReference type="NCBI Taxonomy" id="1120940"/>
    <lineage>
        <taxon>Bacteria</taxon>
        <taxon>Bacillati</taxon>
        <taxon>Actinomycetota</taxon>
        <taxon>Actinomycetes</taxon>
        <taxon>Streptosporangiales</taxon>
        <taxon>Thermomonosporaceae</taxon>
        <taxon>Actinomadura</taxon>
    </lineage>
</organism>
<dbReference type="Pfam" id="PF02481">
    <property type="entry name" value="DNA_processg_A"/>
    <property type="match status" value="1"/>
</dbReference>
<evidence type="ECO:0000313" key="3">
    <source>
        <dbReference type="EMBL" id="RKS79546.1"/>
    </source>
</evidence>
<gene>
    <name evidence="3" type="ORF">BZB76_1017</name>
</gene>
<comment type="similarity">
    <text evidence="1">Belongs to the DprA/Smf family.</text>
</comment>
<protein>
    <submittedName>
        <fullName evidence="3">DNA processing protein</fullName>
    </submittedName>
</protein>
<sequence length="313" mass="33360">MSRSPSYSGGMDTVGAEERAALVALLQVRPQGLPWGEITARVVEVGSALDVWDRLVPPTLVEAPGESSPLEAAAHDISVWTDQGHTVLTVLDDRYPERLREVHQAPPVLFARGSLLPDDTAVSVVGSRAASEHGMEFAASVAKDLVHRKVTVLAGLAAGIDTAAHRAALDAGGRTVAVIGTGINKVYPAANKELHREISARGLLLSQFWPDAPPQKHTFLMRNATMSGYGMATVVVEAGEHSGARTQARMAVEHGRPVILTNMVVRANAWARALVGRPGVHTAGTVDDVSKIVDDLVKRESVLEDDLRRLVSP</sequence>
<dbReference type="SUPFAM" id="SSF102405">
    <property type="entry name" value="MCP/YpsA-like"/>
    <property type="match status" value="1"/>
</dbReference>
<proteinExistence type="inferred from homology"/>
<feature type="domain" description="Smf/DprA SLOG" evidence="2">
    <location>
        <begin position="87"/>
        <end position="266"/>
    </location>
</feature>
<dbReference type="Proteomes" id="UP000274601">
    <property type="component" value="Unassembled WGS sequence"/>
</dbReference>
<dbReference type="PANTHER" id="PTHR43022">
    <property type="entry name" value="PROTEIN SMF"/>
    <property type="match status" value="1"/>
</dbReference>
<evidence type="ECO:0000256" key="1">
    <source>
        <dbReference type="ARBA" id="ARBA00006525"/>
    </source>
</evidence>
<dbReference type="Gene3D" id="3.40.50.450">
    <property type="match status" value="1"/>
</dbReference>
<evidence type="ECO:0000259" key="2">
    <source>
        <dbReference type="Pfam" id="PF02481"/>
    </source>
</evidence>
<dbReference type="AlphaFoldDB" id="A0A495R0B0"/>
<dbReference type="EMBL" id="RBWU01000001">
    <property type="protein sequence ID" value="RKS79546.1"/>
    <property type="molecule type" value="Genomic_DNA"/>
</dbReference>
<dbReference type="InterPro" id="IPR003488">
    <property type="entry name" value="DprA"/>
</dbReference>
<name>A0A495R0B0_9ACTN</name>
<evidence type="ECO:0000313" key="4">
    <source>
        <dbReference type="Proteomes" id="UP000274601"/>
    </source>
</evidence>